<feature type="binding site" evidence="8">
    <location>
        <begin position="30"/>
        <end position="35"/>
    </location>
    <ligand>
        <name>ATP</name>
        <dbReference type="ChEBI" id="CHEBI:30616"/>
    </ligand>
</feature>
<dbReference type="Proteomes" id="UP000062260">
    <property type="component" value="Chromosome"/>
</dbReference>
<proteinExistence type="inferred from homology"/>
<dbReference type="InterPro" id="IPR012795">
    <property type="entry name" value="tRNA_Ile_lys_synt_N"/>
</dbReference>
<evidence type="ECO:0000313" key="9">
    <source>
        <dbReference type="EMBL" id="AMB99165.1"/>
    </source>
</evidence>
<dbReference type="STRING" id="128944.AWM75_03715"/>
<dbReference type="RefSeq" id="WP_067978371.1">
    <property type="nucleotide sequence ID" value="NZ_CP014163.1"/>
</dbReference>
<comment type="domain">
    <text evidence="8">The N-terminal region contains the highly conserved SGGXDS motif, predicted to be a P-loop motif involved in ATP binding.</text>
</comment>
<dbReference type="Pfam" id="PF11734">
    <property type="entry name" value="TilS_C"/>
    <property type="match status" value="1"/>
</dbReference>
<dbReference type="HAMAP" id="MF_01161">
    <property type="entry name" value="tRNA_Ile_lys_synt"/>
    <property type="match status" value="1"/>
</dbReference>
<name>A0A0X8FKV2_9LACT</name>
<keyword evidence="10" id="KW-1185">Reference proteome</keyword>
<dbReference type="GO" id="GO:0005737">
    <property type="term" value="C:cytoplasm"/>
    <property type="evidence" value="ECO:0007669"/>
    <property type="project" value="UniProtKB-SubCell"/>
</dbReference>
<keyword evidence="5 8" id="KW-0547">Nucleotide-binding</keyword>
<dbReference type="EMBL" id="CP014163">
    <property type="protein sequence ID" value="AMB99165.1"/>
    <property type="molecule type" value="Genomic_DNA"/>
</dbReference>
<dbReference type="KEGG" id="auh:AWM75_03715"/>
<dbReference type="GO" id="GO:0032267">
    <property type="term" value="F:tRNA(Ile)-lysidine synthase activity"/>
    <property type="evidence" value="ECO:0007669"/>
    <property type="project" value="UniProtKB-EC"/>
</dbReference>
<dbReference type="CDD" id="cd01992">
    <property type="entry name" value="TilS_N"/>
    <property type="match status" value="1"/>
</dbReference>
<evidence type="ECO:0000256" key="1">
    <source>
        <dbReference type="ARBA" id="ARBA00004496"/>
    </source>
</evidence>
<evidence type="ECO:0000256" key="2">
    <source>
        <dbReference type="ARBA" id="ARBA00022490"/>
    </source>
</evidence>
<keyword evidence="3 8" id="KW-0436">Ligase</keyword>
<sequence length="454" mass="51713">MLSTLVADTQAWLSKHLDLSGHPRFLLGVSGGVDSMVLLACFRALSEQFGYGLEVVHVNHRIRADSDQDQALVVDYCQRHDLPLSVRIWQRPSDFGPVTEAAARQFRYACFDQLARSKACNYLVLAHHQDDQAETVLMGLLKAGRLSSLTGMPACRPLATDSDCLLVRPWLNVEKDFIYQVAKSTGIPYREDYSNQSDVYLRNRIRNRYLPELAGENPNFSQHLVQLAGQAQAYISWADQALDQFCNRALVSNQKGYKLDLTELRTYDIDQIVVALTAVFNRIQIDFPQLAQLSYQAKCDLARLLKKDQGQQEYPLPGNLVVIKVYDQAYIRPAQDDWSLAQAHYSNLALNQDYLFFDNLRICLLAVDPSRPVNLDQVSLRPRQAGDYLVLSQGQRQKLRRFLINHKVPAGQRDQLTLLARNQRVLMIVDQNGRILFFDNKEITEKSNLTITIN</sequence>
<keyword evidence="4 8" id="KW-0819">tRNA processing</keyword>
<dbReference type="InterPro" id="IPR014729">
    <property type="entry name" value="Rossmann-like_a/b/a_fold"/>
</dbReference>
<reference evidence="9 10" key="1">
    <citation type="journal article" date="2016" name="Genome Announc.">
        <title>Complete Genome Sequences of Aerococcus christensenii CCUG 28831T, Aerococcus sanguinicola CCUG 43001T, Aerococcus urinae CCUG 36881T, Aerococcus urinaeequi CCUG 28094T, Aerococcus urinaehominis CCUG 42038 BT, and Aerococcus viridans CCUG 4311T.</title>
        <authorList>
            <person name="Carkaci D."/>
            <person name="Dargis R."/>
            <person name="Nielsen X.C."/>
            <person name="Skovgaard O."/>
            <person name="Fuursted K."/>
            <person name="Christensen J.J."/>
        </authorList>
    </citation>
    <scope>NUCLEOTIDE SEQUENCE [LARGE SCALE GENOMIC DNA]</scope>
    <source>
        <strain evidence="9 10">CCUG42038B</strain>
    </source>
</reference>
<keyword evidence="2 8" id="KW-0963">Cytoplasm</keyword>
<comment type="similarity">
    <text evidence="8">Belongs to the tRNA(Ile)-lysidine synthase family.</text>
</comment>
<dbReference type="EC" id="6.3.4.19" evidence="8"/>
<dbReference type="AlphaFoldDB" id="A0A0X8FKV2"/>
<dbReference type="PANTHER" id="PTHR43033">
    <property type="entry name" value="TRNA(ILE)-LYSIDINE SYNTHASE-RELATED"/>
    <property type="match status" value="1"/>
</dbReference>
<evidence type="ECO:0000256" key="4">
    <source>
        <dbReference type="ARBA" id="ARBA00022694"/>
    </source>
</evidence>
<dbReference type="SUPFAM" id="SSF56037">
    <property type="entry name" value="PheT/TilS domain"/>
    <property type="match status" value="1"/>
</dbReference>
<dbReference type="SMART" id="SM00977">
    <property type="entry name" value="TilS_C"/>
    <property type="match status" value="1"/>
</dbReference>
<reference evidence="10" key="2">
    <citation type="submission" date="2016-01" db="EMBL/GenBank/DDBJ databases">
        <title>Six Aerococcus type strain genome sequencing and assembly using PacBio and Illumina Hiseq.</title>
        <authorList>
            <person name="Carkaci D."/>
            <person name="Dargis R."/>
            <person name="Nielsen X.C."/>
            <person name="Skovgaard O."/>
            <person name="Fuursted K."/>
            <person name="Christensen J.J."/>
        </authorList>
    </citation>
    <scope>NUCLEOTIDE SEQUENCE [LARGE SCALE GENOMIC DNA]</scope>
    <source>
        <strain evidence="10">CCUG42038B</strain>
    </source>
</reference>
<dbReference type="GO" id="GO:0005524">
    <property type="term" value="F:ATP binding"/>
    <property type="evidence" value="ECO:0007669"/>
    <property type="project" value="UniProtKB-UniRule"/>
</dbReference>
<keyword evidence="6 8" id="KW-0067">ATP-binding</keyword>
<accession>A0A0X8FKV2</accession>
<organism evidence="9 10">
    <name type="scientific">Aerococcus urinaehominis</name>
    <dbReference type="NCBI Taxonomy" id="128944"/>
    <lineage>
        <taxon>Bacteria</taxon>
        <taxon>Bacillati</taxon>
        <taxon>Bacillota</taxon>
        <taxon>Bacilli</taxon>
        <taxon>Lactobacillales</taxon>
        <taxon>Aerococcaceae</taxon>
        <taxon>Aerococcus</taxon>
    </lineage>
</organism>
<evidence type="ECO:0000256" key="5">
    <source>
        <dbReference type="ARBA" id="ARBA00022741"/>
    </source>
</evidence>
<evidence type="ECO:0000256" key="7">
    <source>
        <dbReference type="ARBA" id="ARBA00048539"/>
    </source>
</evidence>
<comment type="function">
    <text evidence="8">Ligates lysine onto the cytidine present at position 34 of the AUA codon-specific tRNA(Ile) that contains the anticodon CAU, in an ATP-dependent manner. Cytidine is converted to lysidine, thus changing the amino acid specificity of the tRNA from methionine to isoleucine.</text>
</comment>
<evidence type="ECO:0000256" key="6">
    <source>
        <dbReference type="ARBA" id="ARBA00022840"/>
    </source>
</evidence>
<comment type="subcellular location">
    <subcellularLocation>
        <location evidence="1 8">Cytoplasm</location>
    </subcellularLocation>
</comment>
<comment type="catalytic activity">
    <reaction evidence="7 8">
        <text>cytidine(34) in tRNA(Ile2) + L-lysine + ATP = lysidine(34) in tRNA(Ile2) + AMP + diphosphate + H(+)</text>
        <dbReference type="Rhea" id="RHEA:43744"/>
        <dbReference type="Rhea" id="RHEA-COMP:10625"/>
        <dbReference type="Rhea" id="RHEA-COMP:10670"/>
        <dbReference type="ChEBI" id="CHEBI:15378"/>
        <dbReference type="ChEBI" id="CHEBI:30616"/>
        <dbReference type="ChEBI" id="CHEBI:32551"/>
        <dbReference type="ChEBI" id="CHEBI:33019"/>
        <dbReference type="ChEBI" id="CHEBI:82748"/>
        <dbReference type="ChEBI" id="CHEBI:83665"/>
        <dbReference type="ChEBI" id="CHEBI:456215"/>
        <dbReference type="EC" id="6.3.4.19"/>
    </reaction>
</comment>
<gene>
    <name evidence="8" type="primary">tilS</name>
    <name evidence="9" type="ORF">AWM75_03715</name>
</gene>
<evidence type="ECO:0000256" key="3">
    <source>
        <dbReference type="ARBA" id="ARBA00022598"/>
    </source>
</evidence>
<dbReference type="GO" id="GO:0006400">
    <property type="term" value="P:tRNA modification"/>
    <property type="evidence" value="ECO:0007669"/>
    <property type="project" value="UniProtKB-UniRule"/>
</dbReference>
<dbReference type="PANTHER" id="PTHR43033:SF1">
    <property type="entry name" value="TRNA(ILE)-LYSIDINE SYNTHASE-RELATED"/>
    <property type="match status" value="1"/>
</dbReference>
<protein>
    <recommendedName>
        <fullName evidence="8">tRNA(Ile)-lysidine synthase</fullName>
        <ecNumber evidence="8">6.3.4.19</ecNumber>
    </recommendedName>
    <alternativeName>
        <fullName evidence="8">tRNA(Ile)-2-lysyl-cytidine synthase</fullName>
    </alternativeName>
    <alternativeName>
        <fullName evidence="8">tRNA(Ile)-lysidine synthetase</fullName>
    </alternativeName>
</protein>
<dbReference type="OrthoDB" id="9807403at2"/>
<evidence type="ECO:0000256" key="8">
    <source>
        <dbReference type="HAMAP-Rule" id="MF_01161"/>
    </source>
</evidence>
<dbReference type="NCBIfam" id="TIGR02433">
    <property type="entry name" value="lysidine_TilS_C"/>
    <property type="match status" value="1"/>
</dbReference>
<dbReference type="NCBIfam" id="TIGR02432">
    <property type="entry name" value="lysidine_TilS_N"/>
    <property type="match status" value="1"/>
</dbReference>
<dbReference type="Pfam" id="PF01171">
    <property type="entry name" value="ATP_bind_3"/>
    <property type="match status" value="1"/>
</dbReference>
<dbReference type="InterPro" id="IPR011063">
    <property type="entry name" value="TilS/TtcA_N"/>
</dbReference>
<dbReference type="InterPro" id="IPR012796">
    <property type="entry name" value="Lysidine-tRNA-synth_C"/>
</dbReference>
<evidence type="ECO:0000313" key="10">
    <source>
        <dbReference type="Proteomes" id="UP000062260"/>
    </source>
</evidence>
<dbReference type="SUPFAM" id="SSF52402">
    <property type="entry name" value="Adenine nucleotide alpha hydrolases-like"/>
    <property type="match status" value="1"/>
</dbReference>
<dbReference type="InterPro" id="IPR012094">
    <property type="entry name" value="tRNA_Ile_lys_synt"/>
</dbReference>
<dbReference type="Gene3D" id="3.40.50.620">
    <property type="entry name" value="HUPs"/>
    <property type="match status" value="1"/>
</dbReference>